<dbReference type="NCBIfam" id="TIGR01163">
    <property type="entry name" value="rpe"/>
    <property type="match status" value="1"/>
</dbReference>
<protein>
    <recommendedName>
        <fullName evidence="7 10">Ribulose-phosphate 3-epimerase</fullName>
        <ecNumber evidence="7 10">5.1.3.1</ecNumber>
    </recommendedName>
</protein>
<feature type="binding site" evidence="10 14">
    <location>
        <position position="68"/>
    </location>
    <ligand>
        <name>substrate</name>
    </ligand>
</feature>
<dbReference type="InterPro" id="IPR013785">
    <property type="entry name" value="Aldolase_TIM"/>
</dbReference>
<feature type="binding site" evidence="10 14">
    <location>
        <begin position="199"/>
        <end position="200"/>
    </location>
    <ligand>
        <name>substrate</name>
    </ligand>
</feature>
<dbReference type="CDD" id="cd00429">
    <property type="entry name" value="RPE"/>
    <property type="match status" value="1"/>
</dbReference>
<dbReference type="OrthoDB" id="1645589at2"/>
<evidence type="ECO:0000256" key="5">
    <source>
        <dbReference type="ARBA" id="ARBA00001954"/>
    </source>
</evidence>
<name>A0A346DZ55_9ENTR</name>
<evidence type="ECO:0000313" key="15">
    <source>
        <dbReference type="EMBL" id="AXN02010.1"/>
    </source>
</evidence>
<feature type="binding site" evidence="10 13">
    <location>
        <position position="68"/>
    </location>
    <ligand>
        <name>a divalent metal cation</name>
        <dbReference type="ChEBI" id="CHEBI:60240"/>
    </ligand>
</feature>
<comment type="cofactor">
    <cofactor evidence="5">
        <name>Fe(2+)</name>
        <dbReference type="ChEBI" id="CHEBI:29033"/>
    </cofactor>
</comment>
<accession>A0A346DZ55</accession>
<comment type="function">
    <text evidence="10">Catalyzes the reversible epimerization of D-ribulose 5-phosphate to D-xylulose 5-phosphate.</text>
</comment>
<feature type="active site" description="Proton donor" evidence="10 12">
    <location>
        <position position="177"/>
    </location>
</feature>
<feature type="binding site" evidence="10 14">
    <location>
        <position position="9"/>
    </location>
    <ligand>
        <name>substrate</name>
    </ligand>
</feature>
<comment type="cofactor">
    <cofactor evidence="3">
        <name>Co(2+)</name>
        <dbReference type="ChEBI" id="CHEBI:48828"/>
    </cofactor>
</comment>
<dbReference type="HAMAP" id="MF_02227">
    <property type="entry name" value="RPE"/>
    <property type="match status" value="1"/>
</dbReference>
<proteinExistence type="inferred from homology"/>
<keyword evidence="16" id="KW-1185">Reference proteome</keyword>
<dbReference type="GO" id="GO:0005737">
    <property type="term" value="C:cytoplasm"/>
    <property type="evidence" value="ECO:0007669"/>
    <property type="project" value="UniProtKB-ARBA"/>
</dbReference>
<dbReference type="PIRSF" id="PIRSF001461">
    <property type="entry name" value="RPE"/>
    <property type="match status" value="1"/>
</dbReference>
<comment type="catalytic activity">
    <reaction evidence="1 10 11">
        <text>D-ribulose 5-phosphate = D-xylulose 5-phosphate</text>
        <dbReference type="Rhea" id="RHEA:13677"/>
        <dbReference type="ChEBI" id="CHEBI:57737"/>
        <dbReference type="ChEBI" id="CHEBI:58121"/>
        <dbReference type="EC" id="5.1.3.1"/>
    </reaction>
</comment>
<comment type="cofactor">
    <cofactor evidence="10 13">
        <name>a divalent metal cation</name>
        <dbReference type="ChEBI" id="CHEBI:60240"/>
    </cofactor>
    <text evidence="10 13">Binds 1 divalent metal cation per subunit.</text>
</comment>
<dbReference type="Gene3D" id="3.20.20.70">
    <property type="entry name" value="Aldolase class I"/>
    <property type="match status" value="1"/>
</dbReference>
<feature type="binding site" evidence="10 13">
    <location>
        <position position="34"/>
    </location>
    <ligand>
        <name>a divalent metal cation</name>
        <dbReference type="ChEBI" id="CHEBI:60240"/>
    </ligand>
</feature>
<comment type="caution">
    <text evidence="10">Lacks conserved residue(s) required for the propagation of feature annotation.</text>
</comment>
<keyword evidence="10 11" id="KW-0119">Carbohydrate metabolism</keyword>
<keyword evidence="13" id="KW-0862">Zinc</keyword>
<comment type="cofactor">
    <cofactor evidence="2">
        <name>Mn(2+)</name>
        <dbReference type="ChEBI" id="CHEBI:29035"/>
    </cofactor>
</comment>
<organism evidence="15 16">
    <name type="scientific">Candidatus Purcelliella pentastirinorum</name>
    <dbReference type="NCBI Taxonomy" id="472834"/>
    <lineage>
        <taxon>Bacteria</taxon>
        <taxon>Pseudomonadati</taxon>
        <taxon>Pseudomonadota</taxon>
        <taxon>Gammaproteobacteria</taxon>
        <taxon>Enterobacterales</taxon>
        <taxon>Enterobacteriaceae</taxon>
        <taxon>Candidatus Purcelliella</taxon>
    </lineage>
</organism>
<feature type="binding site" evidence="14">
    <location>
        <begin position="144"/>
        <end position="147"/>
    </location>
    <ligand>
        <name>substrate</name>
    </ligand>
</feature>
<dbReference type="GO" id="GO:0019323">
    <property type="term" value="P:pentose catabolic process"/>
    <property type="evidence" value="ECO:0007669"/>
    <property type="project" value="UniProtKB-UniRule"/>
</dbReference>
<feature type="binding site" evidence="10 13">
    <location>
        <position position="177"/>
    </location>
    <ligand>
        <name>a divalent metal cation</name>
        <dbReference type="ChEBI" id="CHEBI:60240"/>
    </ligand>
</feature>
<dbReference type="KEGG" id="ppet:C9I82_028"/>
<evidence type="ECO:0000256" key="1">
    <source>
        <dbReference type="ARBA" id="ARBA00001782"/>
    </source>
</evidence>
<dbReference type="GO" id="GO:0004750">
    <property type="term" value="F:D-ribulose-phosphate 3-epimerase activity"/>
    <property type="evidence" value="ECO:0007669"/>
    <property type="project" value="UniProtKB-UniRule"/>
</dbReference>
<dbReference type="GO" id="GO:0006098">
    <property type="term" value="P:pentose-phosphate shunt"/>
    <property type="evidence" value="ECO:0007669"/>
    <property type="project" value="UniProtKB-UniRule"/>
</dbReference>
<evidence type="ECO:0000256" key="3">
    <source>
        <dbReference type="ARBA" id="ARBA00001941"/>
    </source>
</evidence>
<dbReference type="AlphaFoldDB" id="A0A346DZ55"/>
<dbReference type="PANTHER" id="PTHR11749">
    <property type="entry name" value="RIBULOSE-5-PHOSPHATE-3-EPIMERASE"/>
    <property type="match status" value="1"/>
</dbReference>
<keyword evidence="8 10" id="KW-0479">Metal-binding</keyword>
<dbReference type="GO" id="GO:0046872">
    <property type="term" value="F:metal ion binding"/>
    <property type="evidence" value="ECO:0007669"/>
    <property type="project" value="UniProtKB-UniRule"/>
</dbReference>
<evidence type="ECO:0000256" key="11">
    <source>
        <dbReference type="PIRNR" id="PIRNR001461"/>
    </source>
</evidence>
<dbReference type="Pfam" id="PF00834">
    <property type="entry name" value="Ribul_P_3_epim"/>
    <property type="match status" value="1"/>
</dbReference>
<dbReference type="EC" id="5.1.3.1" evidence="7 10"/>
<keyword evidence="13" id="KW-0464">Manganese</keyword>
<evidence type="ECO:0000256" key="10">
    <source>
        <dbReference type="HAMAP-Rule" id="MF_02227"/>
    </source>
</evidence>
<dbReference type="Proteomes" id="UP000256856">
    <property type="component" value="Chromosome"/>
</dbReference>
<reference evidence="15 16" key="1">
    <citation type="submission" date="2018-03" db="EMBL/GenBank/DDBJ databases">
        <title>A parallel universe: an anciently diverged bacterial symbiosis in a Hawaiian planthopper (Hemiptera: Cixiidae) reveals rearranged nutritional responsibilities.</title>
        <authorList>
            <person name="Bennett G."/>
            <person name="Mao M."/>
        </authorList>
    </citation>
    <scope>NUCLEOTIDE SEQUENCE [LARGE SCALE GENOMIC DNA]</scope>
    <source>
        <strain evidence="15 16">OLIH</strain>
    </source>
</reference>
<evidence type="ECO:0000256" key="2">
    <source>
        <dbReference type="ARBA" id="ARBA00001936"/>
    </source>
</evidence>
<dbReference type="NCBIfam" id="NF004076">
    <property type="entry name" value="PRK05581.1-4"/>
    <property type="match status" value="1"/>
</dbReference>
<evidence type="ECO:0000256" key="14">
    <source>
        <dbReference type="PIRSR" id="PIRSR001461-3"/>
    </source>
</evidence>
<evidence type="ECO:0000256" key="6">
    <source>
        <dbReference type="ARBA" id="ARBA00009541"/>
    </source>
</evidence>
<dbReference type="PROSITE" id="PS01086">
    <property type="entry name" value="RIBUL_P_3_EPIMER_2"/>
    <property type="match status" value="1"/>
</dbReference>
<feature type="active site" description="Proton acceptor" evidence="10 12">
    <location>
        <position position="36"/>
    </location>
</feature>
<dbReference type="InterPro" id="IPR000056">
    <property type="entry name" value="Ribul_P_3_epim-like"/>
</dbReference>
<evidence type="ECO:0000256" key="9">
    <source>
        <dbReference type="ARBA" id="ARBA00023235"/>
    </source>
</evidence>
<evidence type="ECO:0000256" key="13">
    <source>
        <dbReference type="PIRSR" id="PIRSR001461-2"/>
    </source>
</evidence>
<comment type="pathway">
    <text evidence="10">Carbohydrate degradation.</text>
</comment>
<keyword evidence="9 10" id="KW-0413">Isomerase</keyword>
<dbReference type="FunFam" id="3.20.20.70:FF:000004">
    <property type="entry name" value="Ribulose-phosphate 3-epimerase"/>
    <property type="match status" value="1"/>
</dbReference>
<keyword evidence="13" id="KW-0170">Cobalt</keyword>
<gene>
    <name evidence="10" type="primary">rpe</name>
    <name evidence="15" type="ORF">C9I82_028</name>
</gene>
<evidence type="ECO:0000256" key="7">
    <source>
        <dbReference type="ARBA" id="ARBA00013188"/>
    </source>
</evidence>
<evidence type="ECO:0000256" key="4">
    <source>
        <dbReference type="ARBA" id="ARBA00001947"/>
    </source>
</evidence>
<dbReference type="SUPFAM" id="SSF51366">
    <property type="entry name" value="Ribulose-phoshate binding barrel"/>
    <property type="match status" value="1"/>
</dbReference>
<dbReference type="PROSITE" id="PS01085">
    <property type="entry name" value="RIBUL_P_3_EPIMER_1"/>
    <property type="match status" value="1"/>
</dbReference>
<evidence type="ECO:0000256" key="12">
    <source>
        <dbReference type="PIRSR" id="PIRSR001461-1"/>
    </source>
</evidence>
<dbReference type="InterPro" id="IPR011060">
    <property type="entry name" value="RibuloseP-bd_barrel"/>
</dbReference>
<dbReference type="RefSeq" id="WP_115955851.1">
    <property type="nucleotide sequence ID" value="NZ_CP028374.1"/>
</dbReference>
<dbReference type="InterPro" id="IPR026019">
    <property type="entry name" value="Ribul_P_3_epim"/>
</dbReference>
<feature type="binding site" evidence="14">
    <location>
        <position position="179"/>
    </location>
    <ligand>
        <name>substrate</name>
    </ligand>
</feature>
<sequence>MKNFLLAPSILSANFAKLGEDIKKVILAGCDMIHYDVMDNHYVSNLTMGPIILKSLKKYGISIPIDVHIMAKPVDNLIKQFIKIGVDYISFHPETSKNIYNTIQIIKKNGCKVGIAINPYTSLNCLDYIMNEIDMILIMSVNPGLEGQKFMPFILNKLNYVNKLIKKNNSNILLEVDGGVKINNISKIAKTGVDIFVFGSEIFKKNNYNKIIYKIKKKLKKIKN</sequence>
<evidence type="ECO:0000313" key="16">
    <source>
        <dbReference type="Proteomes" id="UP000256856"/>
    </source>
</evidence>
<feature type="binding site" evidence="10">
    <location>
        <begin position="177"/>
        <end position="179"/>
    </location>
    <ligand>
        <name>substrate</name>
    </ligand>
</feature>
<dbReference type="EMBL" id="CP028374">
    <property type="protein sequence ID" value="AXN02010.1"/>
    <property type="molecule type" value="Genomic_DNA"/>
</dbReference>
<comment type="cofactor">
    <cofactor evidence="4">
        <name>Zn(2+)</name>
        <dbReference type="ChEBI" id="CHEBI:29105"/>
    </cofactor>
</comment>
<comment type="similarity">
    <text evidence="6 10 11">Belongs to the ribulose-phosphate 3-epimerase family.</text>
</comment>
<feature type="binding site" evidence="10 13">
    <location>
        <position position="36"/>
    </location>
    <ligand>
        <name>a divalent metal cation</name>
        <dbReference type="ChEBI" id="CHEBI:60240"/>
    </ligand>
</feature>
<evidence type="ECO:0000256" key="8">
    <source>
        <dbReference type="ARBA" id="ARBA00022723"/>
    </source>
</evidence>